<feature type="region of interest" description="Disordered" evidence="9">
    <location>
        <begin position="1"/>
        <end position="31"/>
    </location>
</feature>
<feature type="domain" description="Cadherin" evidence="10">
    <location>
        <begin position="168"/>
        <end position="233"/>
    </location>
</feature>
<gene>
    <name evidence="11" type="ORF">GPUH_LOCUS5746</name>
</gene>
<dbReference type="CDD" id="cd11304">
    <property type="entry name" value="Cadherin_repeat"/>
    <property type="match status" value="2"/>
</dbReference>
<feature type="domain" description="Cadherin" evidence="10">
    <location>
        <begin position="62"/>
        <end position="167"/>
    </location>
</feature>
<keyword evidence="2" id="KW-0812">Transmembrane</keyword>
<reference evidence="13" key="1">
    <citation type="submission" date="2016-06" db="UniProtKB">
        <authorList>
            <consortium name="WormBaseParasite"/>
        </authorList>
    </citation>
    <scope>IDENTIFICATION</scope>
</reference>
<keyword evidence="5" id="KW-0130">Cell adhesion</keyword>
<dbReference type="OrthoDB" id="6252479at2759"/>
<accession>A0A183DAK5</accession>
<evidence type="ECO:0000256" key="7">
    <source>
        <dbReference type="ARBA" id="ARBA00023136"/>
    </source>
</evidence>
<evidence type="ECO:0000259" key="10">
    <source>
        <dbReference type="PROSITE" id="PS50268"/>
    </source>
</evidence>
<dbReference type="Pfam" id="PF00028">
    <property type="entry name" value="Cadherin"/>
    <property type="match status" value="2"/>
</dbReference>
<evidence type="ECO:0000256" key="1">
    <source>
        <dbReference type="ARBA" id="ARBA00004370"/>
    </source>
</evidence>
<dbReference type="GO" id="GO:0007156">
    <property type="term" value="P:homophilic cell adhesion via plasma membrane adhesion molecules"/>
    <property type="evidence" value="ECO:0007669"/>
    <property type="project" value="InterPro"/>
</dbReference>
<dbReference type="PANTHER" id="PTHR24025">
    <property type="entry name" value="DESMOGLEIN FAMILY MEMBER"/>
    <property type="match status" value="1"/>
</dbReference>
<dbReference type="Gene3D" id="2.60.40.60">
    <property type="entry name" value="Cadherins"/>
    <property type="match status" value="2"/>
</dbReference>
<evidence type="ECO:0000256" key="8">
    <source>
        <dbReference type="PROSITE-ProRule" id="PRU00043"/>
    </source>
</evidence>
<dbReference type="GO" id="GO:0016020">
    <property type="term" value="C:membrane"/>
    <property type="evidence" value="ECO:0007669"/>
    <property type="project" value="UniProtKB-SubCell"/>
</dbReference>
<dbReference type="Proteomes" id="UP000271098">
    <property type="component" value="Unassembled WGS sequence"/>
</dbReference>
<reference evidence="11 12" key="2">
    <citation type="submission" date="2018-11" db="EMBL/GenBank/DDBJ databases">
        <authorList>
            <consortium name="Pathogen Informatics"/>
        </authorList>
    </citation>
    <scope>NUCLEOTIDE SEQUENCE [LARGE SCALE GENOMIC DNA]</scope>
</reference>
<evidence type="ECO:0000313" key="12">
    <source>
        <dbReference type="Proteomes" id="UP000271098"/>
    </source>
</evidence>
<evidence type="ECO:0000313" key="11">
    <source>
        <dbReference type="EMBL" id="VDK52001.1"/>
    </source>
</evidence>
<dbReference type="AlphaFoldDB" id="A0A183DAK5"/>
<keyword evidence="7" id="KW-0472">Membrane</keyword>
<dbReference type="WBParaSite" id="GPUH_0000575401-mRNA-1">
    <property type="protein sequence ID" value="GPUH_0000575401-mRNA-1"/>
    <property type="gene ID" value="GPUH_0000575401"/>
</dbReference>
<keyword evidence="12" id="KW-1185">Reference proteome</keyword>
<evidence type="ECO:0000256" key="4">
    <source>
        <dbReference type="ARBA" id="ARBA00022837"/>
    </source>
</evidence>
<evidence type="ECO:0000256" key="3">
    <source>
        <dbReference type="ARBA" id="ARBA00022737"/>
    </source>
</evidence>
<dbReference type="GO" id="GO:0005911">
    <property type="term" value="C:cell-cell junction"/>
    <property type="evidence" value="ECO:0007669"/>
    <property type="project" value="TreeGrafter"/>
</dbReference>
<dbReference type="InterPro" id="IPR015919">
    <property type="entry name" value="Cadherin-like_sf"/>
</dbReference>
<comment type="subcellular location">
    <subcellularLocation>
        <location evidence="1">Membrane</location>
    </subcellularLocation>
</comment>
<name>A0A183DAK5_9BILA</name>
<protein>
    <submittedName>
        <fullName evidence="13">CA domain-containing protein</fullName>
    </submittedName>
</protein>
<dbReference type="InterPro" id="IPR050971">
    <property type="entry name" value="Cadherin-domain_protein"/>
</dbReference>
<dbReference type="InterPro" id="IPR002126">
    <property type="entry name" value="Cadherin-like_dom"/>
</dbReference>
<dbReference type="EMBL" id="UYRT01012550">
    <property type="protein sequence ID" value="VDK52001.1"/>
    <property type="molecule type" value="Genomic_DNA"/>
</dbReference>
<organism evidence="13">
    <name type="scientific">Gongylonema pulchrum</name>
    <dbReference type="NCBI Taxonomy" id="637853"/>
    <lineage>
        <taxon>Eukaryota</taxon>
        <taxon>Metazoa</taxon>
        <taxon>Ecdysozoa</taxon>
        <taxon>Nematoda</taxon>
        <taxon>Chromadorea</taxon>
        <taxon>Rhabditida</taxon>
        <taxon>Spirurina</taxon>
        <taxon>Spiruromorpha</taxon>
        <taxon>Spiruroidea</taxon>
        <taxon>Gongylonematidae</taxon>
        <taxon>Gongylonema</taxon>
    </lineage>
</organism>
<keyword evidence="6" id="KW-1133">Transmembrane helix</keyword>
<dbReference type="GO" id="GO:0005509">
    <property type="term" value="F:calcium ion binding"/>
    <property type="evidence" value="ECO:0007669"/>
    <property type="project" value="UniProtKB-UniRule"/>
</dbReference>
<evidence type="ECO:0000256" key="9">
    <source>
        <dbReference type="SAM" id="MobiDB-lite"/>
    </source>
</evidence>
<dbReference type="PROSITE" id="PS50268">
    <property type="entry name" value="CADHERIN_2"/>
    <property type="match status" value="2"/>
</dbReference>
<evidence type="ECO:0000256" key="2">
    <source>
        <dbReference type="ARBA" id="ARBA00022692"/>
    </source>
</evidence>
<evidence type="ECO:0000313" key="13">
    <source>
        <dbReference type="WBParaSite" id="GPUH_0000575401-mRNA-1"/>
    </source>
</evidence>
<keyword evidence="3" id="KW-0677">Repeat</keyword>
<dbReference type="PRINTS" id="PR00205">
    <property type="entry name" value="CADHERIN"/>
</dbReference>
<evidence type="ECO:0000256" key="5">
    <source>
        <dbReference type="ARBA" id="ARBA00022889"/>
    </source>
</evidence>
<dbReference type="PANTHER" id="PTHR24025:SF23">
    <property type="entry name" value="NEURAL-CADHERIN"/>
    <property type="match status" value="1"/>
</dbReference>
<dbReference type="SMART" id="SM00112">
    <property type="entry name" value="CA"/>
    <property type="match status" value="1"/>
</dbReference>
<proteinExistence type="predicted"/>
<dbReference type="SUPFAM" id="SSF49313">
    <property type="entry name" value="Cadherin-like"/>
    <property type="match status" value="2"/>
</dbReference>
<evidence type="ECO:0000256" key="6">
    <source>
        <dbReference type="ARBA" id="ARBA00022989"/>
    </source>
</evidence>
<keyword evidence="4 8" id="KW-0106">Calcium</keyword>
<sequence>MMLEISDKTSDVNSFSERETPDSEDQEGRERNVALEASSKTNELLPATVTLKRMERLAPVFDPPQIRIAVRENEANTGLAKLRAFYMDNRPGSVTYILLAGDTSLFSVNSFTGSLRLLRPLDAEEEASYEIRIGTAEAGVLRTEPDLAHTAVVKVDVLDANDWIPNFELDNYQFKVSADAEPGTVVGRVVAYDQDKDEPNNKIRYRIMENSDAGAEYFSVDRDTGVLTVANRLHSLSSKLISVILFFFSFTL</sequence>